<dbReference type="Pfam" id="PF00535">
    <property type="entry name" value="Glycos_transf_2"/>
    <property type="match status" value="1"/>
</dbReference>
<dbReference type="Gene3D" id="3.90.550.10">
    <property type="entry name" value="Spore Coat Polysaccharide Biosynthesis Protein SpsA, Chain A"/>
    <property type="match status" value="1"/>
</dbReference>
<dbReference type="InterPro" id="IPR001173">
    <property type="entry name" value="Glyco_trans_2-like"/>
</dbReference>
<organism evidence="2 3">
    <name type="scientific">Candidatus Accumulibacter affinis</name>
    <dbReference type="NCBI Taxonomy" id="2954384"/>
    <lineage>
        <taxon>Bacteria</taxon>
        <taxon>Pseudomonadati</taxon>
        <taxon>Pseudomonadota</taxon>
        <taxon>Betaproteobacteria</taxon>
        <taxon>Candidatus Accumulibacter</taxon>
    </lineage>
</organism>
<feature type="domain" description="Glycosyltransferase 2-like" evidence="1">
    <location>
        <begin position="22"/>
        <end position="127"/>
    </location>
</feature>
<evidence type="ECO:0000313" key="3">
    <source>
        <dbReference type="Proteomes" id="UP000706151"/>
    </source>
</evidence>
<sequence>MPLGAQCGDPPLVSIITRTCSGRSLYLRQAILSVAHQTYPRIEHIIVEDGGESQRTMAETMSSVTHRDIVFIGLTKVGPSTAGNAGLSAANGRWCLFLDDDDLLFADHVELLVDALLRNPSAAAAYSLAWQVVTDAAKLIEDKYLEVSHYVPAVMRQTFDRDVLLHHNFLAIQSVIFERRLFLERGGFDADMDALEDWVLWMRYSQGNFFIYVPKVTSMYRTPSDPQTGRLRQAAFDAAYPLARARVAARHKGHPEAALAVHQGLTKTQTKESNGH</sequence>
<name>A0A935TBD0_9PROT</name>
<protein>
    <submittedName>
        <fullName evidence="2">Glycosyltransferase</fullName>
    </submittedName>
</protein>
<accession>A0A935TBD0</accession>
<evidence type="ECO:0000259" key="1">
    <source>
        <dbReference type="Pfam" id="PF00535"/>
    </source>
</evidence>
<dbReference type="InterPro" id="IPR029044">
    <property type="entry name" value="Nucleotide-diphossugar_trans"/>
</dbReference>
<evidence type="ECO:0000313" key="2">
    <source>
        <dbReference type="EMBL" id="MBK7953302.1"/>
    </source>
</evidence>
<reference evidence="2 3" key="1">
    <citation type="submission" date="2020-10" db="EMBL/GenBank/DDBJ databases">
        <title>Connecting structure to function with the recovery of over 1000 high-quality activated sludge metagenome-assembled genomes encoding full-length rRNA genes using long-read sequencing.</title>
        <authorList>
            <person name="Singleton C.M."/>
            <person name="Petriglieri F."/>
            <person name="Kristensen J.M."/>
            <person name="Kirkegaard R.H."/>
            <person name="Michaelsen T.Y."/>
            <person name="Andersen M.H."/>
            <person name="Karst S.M."/>
            <person name="Dueholm M.S."/>
            <person name="Nielsen P.H."/>
            <person name="Albertsen M."/>
        </authorList>
    </citation>
    <scope>NUCLEOTIDE SEQUENCE [LARGE SCALE GENOMIC DNA]</scope>
    <source>
        <strain evidence="2">Fred_18-Q3-R57-64_BAT3C.720</strain>
    </source>
</reference>
<dbReference type="AlphaFoldDB" id="A0A935TBD0"/>
<dbReference type="Proteomes" id="UP000706151">
    <property type="component" value="Unassembled WGS sequence"/>
</dbReference>
<gene>
    <name evidence="2" type="ORF">IPK02_04605</name>
</gene>
<comment type="caution">
    <text evidence="2">The sequence shown here is derived from an EMBL/GenBank/DDBJ whole genome shotgun (WGS) entry which is preliminary data.</text>
</comment>
<dbReference type="SUPFAM" id="SSF53448">
    <property type="entry name" value="Nucleotide-diphospho-sugar transferases"/>
    <property type="match status" value="1"/>
</dbReference>
<dbReference type="PANTHER" id="PTHR22916">
    <property type="entry name" value="GLYCOSYLTRANSFERASE"/>
    <property type="match status" value="1"/>
</dbReference>
<proteinExistence type="predicted"/>
<dbReference type="GO" id="GO:0016758">
    <property type="term" value="F:hexosyltransferase activity"/>
    <property type="evidence" value="ECO:0007669"/>
    <property type="project" value="UniProtKB-ARBA"/>
</dbReference>
<dbReference type="EMBL" id="JADJOT010000003">
    <property type="protein sequence ID" value="MBK7953302.1"/>
    <property type="molecule type" value="Genomic_DNA"/>
</dbReference>